<evidence type="ECO:0000259" key="1">
    <source>
        <dbReference type="PROSITE" id="PS50914"/>
    </source>
</evidence>
<dbReference type="Proteomes" id="UP000599109">
    <property type="component" value="Unassembled WGS sequence"/>
</dbReference>
<evidence type="ECO:0000313" key="2">
    <source>
        <dbReference type="EMBL" id="MBL0394383.1"/>
    </source>
</evidence>
<evidence type="ECO:0000313" key="3">
    <source>
        <dbReference type="Proteomes" id="UP000599109"/>
    </source>
</evidence>
<feature type="domain" description="BON" evidence="1">
    <location>
        <begin position="83"/>
        <end position="151"/>
    </location>
</feature>
<dbReference type="Gene3D" id="3.30.1340.30">
    <property type="match status" value="1"/>
</dbReference>
<dbReference type="InterPro" id="IPR007055">
    <property type="entry name" value="BON_dom"/>
</dbReference>
<proteinExistence type="predicted"/>
<dbReference type="EMBL" id="JAEQNE010000008">
    <property type="protein sequence ID" value="MBL0394383.1"/>
    <property type="molecule type" value="Genomic_DNA"/>
</dbReference>
<reference evidence="2 3" key="1">
    <citation type="journal article" date="2017" name="Int. J. Syst. Evol. Microbiol.">
        <title>Ramlibacter monticola sp. nov., isolated from forest soil.</title>
        <authorList>
            <person name="Chaudhary D.K."/>
            <person name="Kim J."/>
        </authorList>
    </citation>
    <scope>NUCLEOTIDE SEQUENCE [LARGE SCALE GENOMIC DNA]</scope>
    <source>
        <strain evidence="2 3">KACC 19175</strain>
    </source>
</reference>
<name>A0A937CW31_9BURK</name>
<comment type="caution">
    <text evidence="2">The sequence shown here is derived from an EMBL/GenBank/DDBJ whole genome shotgun (WGS) entry which is preliminary data.</text>
</comment>
<organism evidence="2 3">
    <name type="scientific">Ramlibacter monticola</name>
    <dbReference type="NCBI Taxonomy" id="1926872"/>
    <lineage>
        <taxon>Bacteria</taxon>
        <taxon>Pseudomonadati</taxon>
        <taxon>Pseudomonadota</taxon>
        <taxon>Betaproteobacteria</taxon>
        <taxon>Burkholderiales</taxon>
        <taxon>Comamonadaceae</taxon>
        <taxon>Ramlibacter</taxon>
    </lineage>
</organism>
<keyword evidence="3" id="KW-1185">Reference proteome</keyword>
<dbReference type="AlphaFoldDB" id="A0A937CW31"/>
<accession>A0A937CW31</accession>
<protein>
    <submittedName>
        <fullName evidence="2">BON domain-containing protein</fullName>
    </submittedName>
</protein>
<dbReference type="Pfam" id="PF04972">
    <property type="entry name" value="BON"/>
    <property type="match status" value="1"/>
</dbReference>
<dbReference type="PROSITE" id="PS50914">
    <property type="entry name" value="BON"/>
    <property type="match status" value="1"/>
</dbReference>
<gene>
    <name evidence="2" type="ORF">JJ685_24810</name>
</gene>
<dbReference type="RefSeq" id="WP_201677056.1">
    <property type="nucleotide sequence ID" value="NZ_JAEQNE010000008.1"/>
</dbReference>
<sequence>MARPWAIALLSCTCLGPPGLAQERRNAFDDPFLQVTAALPGCPAPRPPGFTEEEVRKEAHVRSQHGTSCYRSGRCRLPNSYLYDKDIIPRVRQYLQADGRFGDTSVWVLGERRLVTLMGCVRTAQQKEEIERAVLLVDDVMGVVNQLIVGTKEKPKYELAKP</sequence>